<dbReference type="EMBL" id="FPHM01000189">
    <property type="protein sequence ID" value="SFV71002.1"/>
    <property type="molecule type" value="Genomic_DNA"/>
</dbReference>
<dbReference type="SUPFAM" id="SSF50985">
    <property type="entry name" value="RCC1/BLIP-II"/>
    <property type="match status" value="1"/>
</dbReference>
<dbReference type="InterPro" id="IPR009091">
    <property type="entry name" value="RCC1/BLIP-II"/>
</dbReference>
<dbReference type="PROSITE" id="PS51257">
    <property type="entry name" value="PROKAR_LIPOPROTEIN"/>
    <property type="match status" value="1"/>
</dbReference>
<evidence type="ECO:0000313" key="1">
    <source>
        <dbReference type="EMBL" id="SFV71002.1"/>
    </source>
</evidence>
<organism evidence="1">
    <name type="scientific">hydrothermal vent metagenome</name>
    <dbReference type="NCBI Taxonomy" id="652676"/>
    <lineage>
        <taxon>unclassified sequences</taxon>
        <taxon>metagenomes</taxon>
        <taxon>ecological metagenomes</taxon>
    </lineage>
</organism>
<dbReference type="Gene3D" id="2.130.10.30">
    <property type="entry name" value="Regulator of chromosome condensation 1/beta-lactamase-inhibitor protein II"/>
    <property type="match status" value="1"/>
</dbReference>
<gene>
    <name evidence="1" type="ORF">MNB_SV-13-507</name>
</gene>
<dbReference type="AlphaFoldDB" id="A0A1W1CZB3"/>
<accession>A0A1W1CZB3</accession>
<name>A0A1W1CZB3_9ZZZZ</name>
<protein>
    <submittedName>
        <fullName evidence="1">Regulator of chromosome condensation RCC1 family protein</fullName>
    </submittedName>
</protein>
<reference evidence="1" key="1">
    <citation type="submission" date="2016-10" db="EMBL/GenBank/DDBJ databases">
        <authorList>
            <person name="de Groot N.N."/>
        </authorList>
    </citation>
    <scope>NUCLEOTIDE SEQUENCE</scope>
</reference>
<proteinExistence type="predicted"/>
<sequence length="404" mass="45387">MKKLTILSLLIGALLFFTACKTPKIENSHSFIQSITISTDSSSVNPMMSSDSLRSLTLFEVGSTIPIGEKQIKVTKAKFDYVVEIIKDVNLSSLKEIKLSPPRVGGSSKSVAIKTKKQIYYFYDNNHQDYPKLIAQLIARIYSLKKNNHEVNSSSKEKQELSKSKDWVWAGDTGNGAIALKKDGSFWQFGKVEFNWGAITPIFTGKKKKTFIYHLKPKKIADGFKNAKIIHGGYILYAIKTDGTLWVWKRGSYDRFIQLTSTHDWLTAGSGYEGNGCDAKEVGLKKDGSLWNLYESNKIKKIGTHKGFTKVAFGCSRIYAQKKDGTVFESYWKDDENLGLRKLIKNKKGADVYEKEALVELARLKSGVGGNHADTAQYGKLSSEIKIRKDGTLWLMPEVKMKNM</sequence>